<gene>
    <name evidence="1" type="ORF">BKG82_19015</name>
</gene>
<evidence type="ECO:0000313" key="2">
    <source>
        <dbReference type="Proteomes" id="UP000180043"/>
    </source>
</evidence>
<name>A0A1S1LKY0_MYCCH</name>
<dbReference type="AlphaFoldDB" id="A0A1S1LKY0"/>
<protein>
    <submittedName>
        <fullName evidence="1">Uncharacterized protein</fullName>
    </submittedName>
</protein>
<dbReference type="EMBL" id="MLIQ01000021">
    <property type="protein sequence ID" value="OHU52354.1"/>
    <property type="molecule type" value="Genomic_DNA"/>
</dbReference>
<accession>A0A1S1LKY0</accession>
<dbReference type="RefSeq" id="WP_070947634.1">
    <property type="nucleotide sequence ID" value="NZ_MLIQ01000021.1"/>
</dbReference>
<evidence type="ECO:0000313" key="1">
    <source>
        <dbReference type="EMBL" id="OHU52354.1"/>
    </source>
</evidence>
<reference evidence="1 2" key="1">
    <citation type="submission" date="2016-10" db="EMBL/GenBank/DDBJ databases">
        <title>Evaluation of Human, Veterinary and Environmental Mycobacterium chelonae Isolates by Core Genome Phylogenomic Analysis, Targeted Gene Comparison, and Anti-microbial Susceptibility Patterns: A Tale of Mistaken Identities.</title>
        <authorList>
            <person name="Fogelson S.B."/>
            <person name="Camus A.C."/>
            <person name="Lorenz W."/>
            <person name="Vasireddy R."/>
            <person name="Vasireddy S."/>
            <person name="Smith T."/>
            <person name="Brown-Elliott B.A."/>
            <person name="Wallace R.J.Jr."/>
            <person name="Hasan N.A."/>
            <person name="Reischl U."/>
            <person name="Sanchez S."/>
        </authorList>
    </citation>
    <scope>NUCLEOTIDE SEQUENCE [LARGE SCALE GENOMIC DNA]</scope>
    <source>
        <strain evidence="1 2">15515</strain>
    </source>
</reference>
<dbReference type="Proteomes" id="UP000180043">
    <property type="component" value="Unassembled WGS sequence"/>
</dbReference>
<organism evidence="1 2">
    <name type="scientific">Mycobacteroides chelonae</name>
    <name type="common">Mycobacterium chelonae</name>
    <dbReference type="NCBI Taxonomy" id="1774"/>
    <lineage>
        <taxon>Bacteria</taxon>
        <taxon>Bacillati</taxon>
        <taxon>Actinomycetota</taxon>
        <taxon>Actinomycetes</taxon>
        <taxon>Mycobacteriales</taxon>
        <taxon>Mycobacteriaceae</taxon>
        <taxon>Mycobacteroides</taxon>
    </lineage>
</organism>
<proteinExistence type="predicted"/>
<comment type="caution">
    <text evidence="1">The sequence shown here is derived from an EMBL/GenBank/DDBJ whole genome shotgun (WGS) entry which is preliminary data.</text>
</comment>
<sequence length="113" mass="12761">MDNSKPEYVLVVRPLAEQQADQSWKAWYPKADWSVSAATKPAALQEVRDEFERRLTAGLADDEPDAGLLAQHLASPIRGVYAIEHDTYMRMRSGPNFQQRLDAYIAELDAKAQ</sequence>